<keyword evidence="3" id="KW-1133">Transmembrane helix</keyword>
<keyword evidence="1" id="KW-0393">Immunoglobulin domain</keyword>
<dbReference type="AlphaFoldDB" id="A0A8C6E865"/>
<name>A0A8C6E865_MOSMO</name>
<evidence type="ECO:0000313" key="5">
    <source>
        <dbReference type="Ensembl" id="ENSMMSP00000025919.1"/>
    </source>
</evidence>
<dbReference type="InterPro" id="IPR003597">
    <property type="entry name" value="Ig_C1-set"/>
</dbReference>
<evidence type="ECO:0000256" key="1">
    <source>
        <dbReference type="ARBA" id="ARBA00023319"/>
    </source>
</evidence>
<dbReference type="PROSITE" id="PS00290">
    <property type="entry name" value="IG_MHC"/>
    <property type="match status" value="1"/>
</dbReference>
<feature type="domain" description="Ig-like" evidence="4">
    <location>
        <begin position="1"/>
        <end position="63"/>
    </location>
</feature>
<dbReference type="InterPro" id="IPR050380">
    <property type="entry name" value="Immune_Resp_Modulators"/>
</dbReference>
<dbReference type="SUPFAM" id="SSF48726">
    <property type="entry name" value="Immunoglobulin"/>
    <property type="match status" value="3"/>
</dbReference>
<feature type="domain" description="Ig-like" evidence="4">
    <location>
        <begin position="74"/>
        <end position="181"/>
    </location>
</feature>
<dbReference type="Proteomes" id="UP000694544">
    <property type="component" value="Unplaced"/>
</dbReference>
<feature type="region of interest" description="Disordered" evidence="2">
    <location>
        <begin position="57"/>
        <end position="77"/>
    </location>
</feature>
<evidence type="ECO:0000256" key="2">
    <source>
        <dbReference type="SAM" id="MobiDB-lite"/>
    </source>
</evidence>
<reference evidence="5" key="2">
    <citation type="submission" date="2025-09" db="UniProtKB">
        <authorList>
            <consortium name="Ensembl"/>
        </authorList>
    </citation>
    <scope>IDENTIFICATION</scope>
</reference>
<keyword evidence="6" id="KW-1185">Reference proteome</keyword>
<protein>
    <recommendedName>
        <fullName evidence="4">Ig-like domain-containing protein</fullName>
    </recommendedName>
</protein>
<dbReference type="Pfam" id="PF07654">
    <property type="entry name" value="C1-set"/>
    <property type="match status" value="3"/>
</dbReference>
<sequence length="365" mass="40314">MPEPVTVTWNSGALTSGVRTFPAVLQSSGLYSLSSVVTVPASTSGAQTFTCNVAHPASSTKVDKRQNPNRASSPATEPLGGLSVFIFPPKPKDTLTISGKPEVTCVVVDVGQDDPEVQFSWFVDDVEVHTARTKPREEQFNSTYRVVSALPIQHQDWLRGKEFKCKVNNKGLPAPTVKTISRTKGGPGGREPQVYILAPPREELSKSTVSVTCLVTGFYPEEVEVEWQRDGQPESEDKYGTTPPQLDADGSYFLYSRLRVNKSSWQEGDSYTCAVMHEALRNHYKEKTISRSSDLLLEEESCADDLDGELDGLWTTISIFITLFLLSVCYSATVTLFKVKWIFSSVVELKRTIVPDYRNMIGQGA</sequence>
<dbReference type="InterPro" id="IPR003006">
    <property type="entry name" value="Ig/MHC_CS"/>
</dbReference>
<dbReference type="PROSITE" id="PS50835">
    <property type="entry name" value="IG_LIKE"/>
    <property type="match status" value="3"/>
</dbReference>
<dbReference type="Gene3D" id="2.60.40.10">
    <property type="entry name" value="Immunoglobulins"/>
    <property type="match status" value="3"/>
</dbReference>
<accession>A0A8C6E865</accession>
<evidence type="ECO:0000313" key="6">
    <source>
        <dbReference type="Proteomes" id="UP000694544"/>
    </source>
</evidence>
<organism evidence="5 6">
    <name type="scientific">Moschus moschiferus</name>
    <name type="common">Siberian musk deer</name>
    <name type="synonym">Moschus sibiricus</name>
    <dbReference type="NCBI Taxonomy" id="68415"/>
    <lineage>
        <taxon>Eukaryota</taxon>
        <taxon>Metazoa</taxon>
        <taxon>Chordata</taxon>
        <taxon>Craniata</taxon>
        <taxon>Vertebrata</taxon>
        <taxon>Euteleostomi</taxon>
        <taxon>Mammalia</taxon>
        <taxon>Eutheria</taxon>
        <taxon>Laurasiatheria</taxon>
        <taxon>Artiodactyla</taxon>
        <taxon>Ruminantia</taxon>
        <taxon>Pecora</taxon>
        <taxon>Moschidae</taxon>
        <taxon>Moschus</taxon>
    </lineage>
</organism>
<keyword evidence="3" id="KW-0472">Membrane</keyword>
<dbReference type="InterPro" id="IPR007110">
    <property type="entry name" value="Ig-like_dom"/>
</dbReference>
<dbReference type="FunFam" id="2.60.40.10:FF:000463">
    <property type="entry name" value="Immunoglobulin heavy constant gamma 1"/>
    <property type="match status" value="1"/>
</dbReference>
<dbReference type="InterPro" id="IPR013783">
    <property type="entry name" value="Ig-like_fold"/>
</dbReference>
<evidence type="ECO:0000256" key="3">
    <source>
        <dbReference type="SAM" id="Phobius"/>
    </source>
</evidence>
<reference evidence="5" key="1">
    <citation type="submission" date="2025-08" db="UniProtKB">
        <authorList>
            <consortium name="Ensembl"/>
        </authorList>
    </citation>
    <scope>IDENTIFICATION</scope>
</reference>
<dbReference type="FunFam" id="2.60.40.10:FF:001129">
    <property type="entry name" value="Immunoglobulin heavy constant gamma 1"/>
    <property type="match status" value="1"/>
</dbReference>
<dbReference type="CDD" id="cd05768">
    <property type="entry name" value="IgC1_CH3_IgAGD_CH4_IgAEM"/>
    <property type="match status" value="1"/>
</dbReference>
<dbReference type="PANTHER" id="PTHR23411">
    <property type="entry name" value="TAPASIN"/>
    <property type="match status" value="1"/>
</dbReference>
<feature type="domain" description="Ig-like" evidence="4">
    <location>
        <begin position="192"/>
        <end position="290"/>
    </location>
</feature>
<dbReference type="Ensembl" id="ENSMMST00000028612.1">
    <property type="protein sequence ID" value="ENSMMSP00000025919.1"/>
    <property type="gene ID" value="ENSMMSG00000019485.1"/>
</dbReference>
<dbReference type="SMART" id="SM00407">
    <property type="entry name" value="IGc1"/>
    <property type="match status" value="2"/>
</dbReference>
<proteinExistence type="predicted"/>
<dbReference type="InterPro" id="IPR036179">
    <property type="entry name" value="Ig-like_dom_sf"/>
</dbReference>
<feature type="transmembrane region" description="Helical" evidence="3">
    <location>
        <begin position="312"/>
        <end position="337"/>
    </location>
</feature>
<evidence type="ECO:0000259" key="4">
    <source>
        <dbReference type="PROSITE" id="PS50835"/>
    </source>
</evidence>
<dbReference type="GeneTree" id="ENSGT00940000162793"/>
<keyword evidence="3" id="KW-0812">Transmembrane</keyword>